<dbReference type="OrthoDB" id="4161330at2759"/>
<feature type="region of interest" description="Disordered" evidence="1">
    <location>
        <begin position="1"/>
        <end position="77"/>
    </location>
</feature>
<feature type="compositionally biased region" description="Basic and acidic residues" evidence="1">
    <location>
        <begin position="149"/>
        <end position="211"/>
    </location>
</feature>
<reference evidence="2 3" key="1">
    <citation type="submission" date="2016-03" db="EMBL/GenBank/DDBJ databases">
        <title>The draft genome sequence of Fonsecaea nubica causative agent of cutaneous subcutaneous infection in human host.</title>
        <authorList>
            <person name="Costa F."/>
            <person name="Sybren D.H."/>
            <person name="Raittz R.T."/>
            <person name="Weiss V.A."/>
            <person name="Leao A.C."/>
            <person name="Gomes R."/>
            <person name="De Souza E.M."/>
            <person name="Pedrosa F.O."/>
            <person name="Steffens M.B."/>
            <person name="Bombassaro A."/>
            <person name="Tadra-Sfeir M.Z."/>
            <person name="Moreno L.F."/>
            <person name="Najafzadeh M.J."/>
            <person name="Felipe M.S."/>
            <person name="Teixeira M."/>
            <person name="Sun J."/>
            <person name="Xi L."/>
            <person name="Castro M.A."/>
            <person name="Vicente V.A."/>
        </authorList>
    </citation>
    <scope>NUCLEOTIDE SEQUENCE [LARGE SCALE GENOMIC DNA]</scope>
    <source>
        <strain evidence="2 3">CBS 269.64</strain>
    </source>
</reference>
<comment type="caution">
    <text evidence="2">The sequence shown here is derived from an EMBL/GenBank/DDBJ whole genome shotgun (WGS) entry which is preliminary data.</text>
</comment>
<evidence type="ECO:0000256" key="1">
    <source>
        <dbReference type="SAM" id="MobiDB-lite"/>
    </source>
</evidence>
<feature type="region of interest" description="Disordered" evidence="1">
    <location>
        <begin position="117"/>
        <end position="315"/>
    </location>
</feature>
<evidence type="ECO:0000313" key="2">
    <source>
        <dbReference type="EMBL" id="OAL35102.1"/>
    </source>
</evidence>
<feature type="compositionally biased region" description="Low complexity" evidence="1">
    <location>
        <begin position="1"/>
        <end position="23"/>
    </location>
</feature>
<feature type="compositionally biased region" description="Acidic residues" evidence="1">
    <location>
        <begin position="134"/>
        <end position="146"/>
    </location>
</feature>
<dbReference type="AlphaFoldDB" id="A0A178D0T5"/>
<organism evidence="2 3">
    <name type="scientific">Fonsecaea nubica</name>
    <dbReference type="NCBI Taxonomy" id="856822"/>
    <lineage>
        <taxon>Eukaryota</taxon>
        <taxon>Fungi</taxon>
        <taxon>Dikarya</taxon>
        <taxon>Ascomycota</taxon>
        <taxon>Pezizomycotina</taxon>
        <taxon>Eurotiomycetes</taxon>
        <taxon>Chaetothyriomycetidae</taxon>
        <taxon>Chaetothyriales</taxon>
        <taxon>Herpotrichiellaceae</taxon>
        <taxon>Fonsecaea</taxon>
    </lineage>
</organism>
<accession>A0A178D0T5</accession>
<name>A0A178D0T5_9EURO</name>
<dbReference type="GeneID" id="34588996"/>
<evidence type="ECO:0000313" key="3">
    <source>
        <dbReference type="Proteomes" id="UP000185904"/>
    </source>
</evidence>
<gene>
    <name evidence="2" type="ORF">AYO20_05579</name>
</gene>
<feature type="compositionally biased region" description="Basic and acidic residues" evidence="1">
    <location>
        <begin position="251"/>
        <end position="269"/>
    </location>
</feature>
<dbReference type="RefSeq" id="XP_022500114.1">
    <property type="nucleotide sequence ID" value="XM_022643873.1"/>
</dbReference>
<dbReference type="EMBL" id="LVCJ01000033">
    <property type="protein sequence ID" value="OAL35102.1"/>
    <property type="molecule type" value="Genomic_DNA"/>
</dbReference>
<sequence>MPGLPGHDSLGLGSSGHDPLGGLDMHDPMSQLGHGLPGGLGDPVSQLKQHLHDAVQQYSQDHDDPSMDEDDQQEKLHQHAHVIVSITEQILVYEPNDPDVCDLHSWFSQCAKGKFRGHPELPPDSHKVKHPREDDEPDSDDEDPAMDDPSSHDMDPSSHDMDPSSHEDMDPSSHEDMDPSSHDMDPSSHHDMPNHDDPSSHHHSNNHHDPSADEDQGCCGDDDQPGGDDQYDEDDYGQYDHHNHHHHNHHGHQDYSGQHDDYGHDHQQGQDESYGDGDGDDYDDGENYDDDDGMQHEDDDDQGHEHHGGHGGGHW</sequence>
<feature type="compositionally biased region" description="Basic and acidic residues" evidence="1">
    <location>
        <begin position="117"/>
        <end position="126"/>
    </location>
</feature>
<proteinExistence type="predicted"/>
<protein>
    <submittedName>
        <fullName evidence="2">Uncharacterized protein</fullName>
    </submittedName>
</protein>
<feature type="compositionally biased region" description="Acidic residues" evidence="1">
    <location>
        <begin position="212"/>
        <end position="237"/>
    </location>
</feature>
<feature type="compositionally biased region" description="Acidic residues" evidence="1">
    <location>
        <begin position="273"/>
        <end position="302"/>
    </location>
</feature>
<dbReference type="Proteomes" id="UP000185904">
    <property type="component" value="Unassembled WGS sequence"/>
</dbReference>
<keyword evidence="3" id="KW-1185">Reference proteome</keyword>